<reference evidence="1 2" key="1">
    <citation type="journal article" date="2019" name="Sci. Rep.">
        <title>Orb-weaving spider Araneus ventricosus genome elucidates the spidroin gene catalogue.</title>
        <authorList>
            <person name="Kono N."/>
            <person name="Nakamura H."/>
            <person name="Ohtoshi R."/>
            <person name="Moran D.A.P."/>
            <person name="Shinohara A."/>
            <person name="Yoshida Y."/>
            <person name="Fujiwara M."/>
            <person name="Mori M."/>
            <person name="Tomita M."/>
            <person name="Arakawa K."/>
        </authorList>
    </citation>
    <scope>NUCLEOTIDE SEQUENCE [LARGE SCALE GENOMIC DNA]</scope>
</reference>
<organism evidence="1 2">
    <name type="scientific">Araneus ventricosus</name>
    <name type="common">Orbweaver spider</name>
    <name type="synonym">Epeira ventricosa</name>
    <dbReference type="NCBI Taxonomy" id="182803"/>
    <lineage>
        <taxon>Eukaryota</taxon>
        <taxon>Metazoa</taxon>
        <taxon>Ecdysozoa</taxon>
        <taxon>Arthropoda</taxon>
        <taxon>Chelicerata</taxon>
        <taxon>Arachnida</taxon>
        <taxon>Araneae</taxon>
        <taxon>Araneomorphae</taxon>
        <taxon>Entelegynae</taxon>
        <taxon>Araneoidea</taxon>
        <taxon>Araneidae</taxon>
        <taxon>Araneus</taxon>
    </lineage>
</organism>
<keyword evidence="2" id="KW-1185">Reference proteome</keyword>
<dbReference type="AlphaFoldDB" id="A0A4Y2V128"/>
<gene>
    <name evidence="1" type="ORF">AVEN_29731_1</name>
</gene>
<dbReference type="EMBL" id="BGPR01041729">
    <property type="protein sequence ID" value="GBO18064.1"/>
    <property type="molecule type" value="Genomic_DNA"/>
</dbReference>
<evidence type="ECO:0000313" key="1">
    <source>
        <dbReference type="EMBL" id="GBO18064.1"/>
    </source>
</evidence>
<dbReference type="Proteomes" id="UP000499080">
    <property type="component" value="Unassembled WGS sequence"/>
</dbReference>
<protein>
    <recommendedName>
        <fullName evidence="3">EGF-like domain-containing protein</fullName>
    </recommendedName>
</protein>
<name>A0A4Y2V128_ARAVE</name>
<evidence type="ECO:0000313" key="2">
    <source>
        <dbReference type="Proteomes" id="UP000499080"/>
    </source>
</evidence>
<dbReference type="OrthoDB" id="6425090at2759"/>
<comment type="caution">
    <text evidence="1">The sequence shown here is derived from an EMBL/GenBank/DDBJ whole genome shotgun (WGS) entry which is preliminary data.</text>
</comment>
<evidence type="ECO:0008006" key="3">
    <source>
        <dbReference type="Google" id="ProtNLM"/>
    </source>
</evidence>
<sequence length="128" mass="13898">CDCGSHGACSFETGQKKCICDVNYVEKEGKCEYCSCGENSNSCHFKQGKYKKCNCSSGYAENHGYCEECNCGPYGSCSFVDDKKRCDCKSFTVERNGVCVVMEITSPEDTTVGTSTVLSSTALGKVFE</sequence>
<accession>A0A4Y2V128</accession>
<feature type="non-terminal residue" evidence="1">
    <location>
        <position position="1"/>
    </location>
</feature>
<proteinExistence type="predicted"/>